<dbReference type="EC" id="2.5.1.9" evidence="4 9"/>
<dbReference type="PIRSF" id="PIRSF000498">
    <property type="entry name" value="Riboflavin_syn_A"/>
    <property type="match status" value="1"/>
</dbReference>
<feature type="repeat" description="Lumazine-binding" evidence="10">
    <location>
        <begin position="96"/>
        <end position="201"/>
    </location>
</feature>
<evidence type="ECO:0000256" key="7">
    <source>
        <dbReference type="ARBA" id="ARBA00022679"/>
    </source>
</evidence>
<evidence type="ECO:0000256" key="6">
    <source>
        <dbReference type="ARBA" id="ARBA00022619"/>
    </source>
</evidence>
<dbReference type="AlphaFoldDB" id="A0A1S8GNW7"/>
<dbReference type="Proteomes" id="UP000200980">
    <property type="component" value="Unassembled WGS sequence"/>
</dbReference>
<dbReference type="FunFam" id="2.40.30.20:FF:000004">
    <property type="entry name" value="Riboflavin synthase, alpha subunit"/>
    <property type="match status" value="1"/>
</dbReference>
<evidence type="ECO:0000313" key="13">
    <source>
        <dbReference type="Proteomes" id="UP000200980"/>
    </source>
</evidence>
<dbReference type="RefSeq" id="WP_077396979.1">
    <property type="nucleotide sequence ID" value="NZ_JATM01000004.1"/>
</dbReference>
<dbReference type="EMBL" id="JATM01000004">
    <property type="protein sequence ID" value="OOL17787.1"/>
    <property type="molecule type" value="Genomic_DNA"/>
</dbReference>
<keyword evidence="6" id="KW-0686">Riboflavin biosynthesis</keyword>
<evidence type="ECO:0000256" key="3">
    <source>
        <dbReference type="ARBA" id="ARBA00004887"/>
    </source>
</evidence>
<evidence type="ECO:0000256" key="2">
    <source>
        <dbReference type="ARBA" id="ARBA00002803"/>
    </source>
</evidence>
<organism evidence="12 13">
    <name type="scientific">Bombella intestini</name>
    <dbReference type="NCBI Taxonomy" id="1539051"/>
    <lineage>
        <taxon>Bacteria</taxon>
        <taxon>Pseudomonadati</taxon>
        <taxon>Pseudomonadota</taxon>
        <taxon>Alphaproteobacteria</taxon>
        <taxon>Acetobacterales</taxon>
        <taxon>Acetobacteraceae</taxon>
        <taxon>Bombella</taxon>
    </lineage>
</organism>
<comment type="caution">
    <text evidence="12">The sequence shown here is derived from an EMBL/GenBank/DDBJ whole genome shotgun (WGS) entry which is preliminary data.</text>
</comment>
<dbReference type="PANTHER" id="PTHR21098">
    <property type="entry name" value="RIBOFLAVIN SYNTHASE ALPHA CHAIN"/>
    <property type="match status" value="1"/>
</dbReference>
<dbReference type="CDD" id="cd00402">
    <property type="entry name" value="Riboflavin_synthase_like"/>
    <property type="match status" value="1"/>
</dbReference>
<reference evidence="12 13" key="1">
    <citation type="journal article" date="2016" name="PLoS ONE">
        <title>Whole-Genome Sequence Analysis of Bombella intestini LMG 28161T, a Novel Acetic Acid Bacterium Isolated from the Crop of a Red-Tailed Bumble Bee, Bombus lapidarius.</title>
        <authorList>
            <person name="Li L."/>
            <person name="Illeghems K."/>
            <person name="Van Kerrebroeck S."/>
            <person name="Borremans W."/>
            <person name="Cleenwerck I."/>
            <person name="Smagghe G."/>
            <person name="De Vuyst L."/>
            <person name="Vandamme P."/>
        </authorList>
    </citation>
    <scope>NUCLEOTIDE SEQUENCE [LARGE SCALE GENOMIC DNA]</scope>
    <source>
        <strain evidence="12 13">R-52487</strain>
    </source>
</reference>
<dbReference type="NCBIfam" id="NF006767">
    <property type="entry name" value="PRK09289.1"/>
    <property type="match status" value="1"/>
</dbReference>
<evidence type="ECO:0000256" key="4">
    <source>
        <dbReference type="ARBA" id="ARBA00012827"/>
    </source>
</evidence>
<evidence type="ECO:0000256" key="9">
    <source>
        <dbReference type="NCBIfam" id="TIGR00187"/>
    </source>
</evidence>
<evidence type="ECO:0000259" key="11">
    <source>
        <dbReference type="PROSITE" id="PS51177"/>
    </source>
</evidence>
<comment type="function">
    <text evidence="2">Catalyzes the dismutation of two molecules of 6,7-dimethyl-8-ribityllumazine, resulting in the formation of riboflavin and 5-amino-6-(D-ribitylamino)uracil.</text>
</comment>
<feature type="repeat" description="Lumazine-binding" evidence="10">
    <location>
        <begin position="1"/>
        <end position="95"/>
    </location>
</feature>
<gene>
    <name evidence="12" type="ORF">AL01_07395</name>
</gene>
<dbReference type="PANTHER" id="PTHR21098:SF12">
    <property type="entry name" value="RIBOFLAVIN SYNTHASE"/>
    <property type="match status" value="1"/>
</dbReference>
<dbReference type="STRING" id="1539051.AL01_07395"/>
<dbReference type="InterPro" id="IPR026017">
    <property type="entry name" value="Lumazine-bd_dom"/>
</dbReference>
<keyword evidence="8" id="KW-0677">Repeat</keyword>
<dbReference type="OrthoDB" id="9788537at2"/>
<evidence type="ECO:0000256" key="5">
    <source>
        <dbReference type="ARBA" id="ARBA00013950"/>
    </source>
</evidence>
<evidence type="ECO:0000256" key="10">
    <source>
        <dbReference type="PROSITE-ProRule" id="PRU00524"/>
    </source>
</evidence>
<comment type="pathway">
    <text evidence="3">Cofactor biosynthesis; riboflavin biosynthesis; riboflavin from 2-hydroxy-3-oxobutyl phosphate and 5-amino-6-(D-ribitylamino)uracil: step 2/2.</text>
</comment>
<proteinExistence type="predicted"/>
<dbReference type="PROSITE" id="PS51177">
    <property type="entry name" value="LUMAZINE_BIND"/>
    <property type="match status" value="2"/>
</dbReference>
<dbReference type="GO" id="GO:0009231">
    <property type="term" value="P:riboflavin biosynthetic process"/>
    <property type="evidence" value="ECO:0007669"/>
    <property type="project" value="UniProtKB-KW"/>
</dbReference>
<evidence type="ECO:0000313" key="12">
    <source>
        <dbReference type="EMBL" id="OOL17787.1"/>
    </source>
</evidence>
<protein>
    <recommendedName>
        <fullName evidence="5 9">Riboflavin synthase</fullName>
        <ecNumber evidence="4 9">2.5.1.9</ecNumber>
    </recommendedName>
</protein>
<evidence type="ECO:0000256" key="1">
    <source>
        <dbReference type="ARBA" id="ARBA00000968"/>
    </source>
</evidence>
<dbReference type="InterPro" id="IPR001783">
    <property type="entry name" value="Lumazine-bd"/>
</dbReference>
<keyword evidence="13" id="KW-1185">Reference proteome</keyword>
<feature type="domain" description="Lumazine-binding" evidence="11">
    <location>
        <begin position="1"/>
        <end position="95"/>
    </location>
</feature>
<dbReference type="Gene3D" id="2.40.30.20">
    <property type="match status" value="2"/>
</dbReference>
<sequence length="216" mass="23738">MFSGIIEHVGDVQSVSLRDRAMDVRIATHFTDLTEGESIATNGVCLTVTRFTPEGVADFHLSGETLARTALGELKEGARVNLERAVSLNTRLSGHIVQGHVDAVGRLTHVASAGDSHHLRIFMPASLRRYVIEKGSITINGISLTVNEVHDDLQYEGQAGFEISLMIIPHTWTHTDLSTLTIGAKVNLEVDMMAKYVETLLRYTPEDELRYKGGAR</sequence>
<dbReference type="InterPro" id="IPR023366">
    <property type="entry name" value="ATP_synth_asu-like_sf"/>
</dbReference>
<dbReference type="SUPFAM" id="SSF63380">
    <property type="entry name" value="Riboflavin synthase domain-like"/>
    <property type="match status" value="2"/>
</dbReference>
<keyword evidence="7" id="KW-0808">Transferase</keyword>
<dbReference type="InterPro" id="IPR017938">
    <property type="entry name" value="Riboflavin_synthase-like_b-brl"/>
</dbReference>
<dbReference type="Pfam" id="PF00677">
    <property type="entry name" value="Lum_binding"/>
    <property type="match status" value="2"/>
</dbReference>
<feature type="domain" description="Lumazine-binding" evidence="11">
    <location>
        <begin position="96"/>
        <end position="201"/>
    </location>
</feature>
<dbReference type="GO" id="GO:0004746">
    <property type="term" value="F:riboflavin synthase activity"/>
    <property type="evidence" value="ECO:0007669"/>
    <property type="project" value="UniProtKB-UniRule"/>
</dbReference>
<comment type="catalytic activity">
    <reaction evidence="1">
        <text>2 6,7-dimethyl-8-(1-D-ribityl)lumazine + H(+) = 5-amino-6-(D-ribitylamino)uracil + riboflavin</text>
        <dbReference type="Rhea" id="RHEA:20772"/>
        <dbReference type="ChEBI" id="CHEBI:15378"/>
        <dbReference type="ChEBI" id="CHEBI:15934"/>
        <dbReference type="ChEBI" id="CHEBI:57986"/>
        <dbReference type="ChEBI" id="CHEBI:58201"/>
        <dbReference type="EC" id="2.5.1.9"/>
    </reaction>
</comment>
<dbReference type="NCBIfam" id="TIGR00187">
    <property type="entry name" value="ribE"/>
    <property type="match status" value="1"/>
</dbReference>
<evidence type="ECO:0000256" key="8">
    <source>
        <dbReference type="ARBA" id="ARBA00022737"/>
    </source>
</evidence>
<accession>A0A1S8GNW7</accession>
<name>A0A1S8GNW7_9PROT</name>